<sequence length="626" mass="70679">MVRNYKKKSTRGSWPMENMKKAIDAVLSKTAGYRKAAHLYGVPQTTLERHVAKIRKGELSLEATPGNFKPVFSKHEEEELVTYVIEMEKRLFGLTTVGLRKLAYQLAEKNSKAHNFNHDKKIAGLDWLKGFLKRHPDLSIRKPEATSAARAMGFNKVAVDKFYSLLGEIYDKYNLTPDRIYNCDETGISCVSKTKSKIIAEKGRKQVGSLSSAERGQTVTVEVCFNAAGTYMPPMLIFPRQRMKQELLDRAPPGTTAECNAKGWMTSEVFMSWFQRFVRFCGASITNPVLLLLDGHITHTQNIEVIEYARKSGVVMLCFPPHCTHRLQPLDVGFMKPLSVYYDHACSNWLRSHPGRIITTFQISEIFANAYIQAATMSTAINAFKKCGIWPFNQNNFTESDFLAASTTDVPLAHEPGIDEPSNVEIQQQQPPILEEHPLEPDLPASTTPNNPHPTTAISEPQPGPSSLNVHRLIRSPVRKVCRDLTTSFENASPQEILAIPTVEQRHQTRKNYRRGKTVVLTSTPYKNELEEREQLKRTKKCSNPNDPKLKKNSKKQKTEKARSNVENVDEDTTCIYCLDANHTYLKSSEGWVACQLCGRWAHTACAGVDDENIEEVHICLYCDAK</sequence>
<evidence type="ECO:0000313" key="9">
    <source>
        <dbReference type="EMBL" id="KAG7302324.1"/>
    </source>
</evidence>
<dbReference type="Proteomes" id="UP000823941">
    <property type="component" value="Chromosome 15"/>
</dbReference>
<evidence type="ECO:0000256" key="6">
    <source>
        <dbReference type="ARBA" id="ARBA00023242"/>
    </source>
</evidence>
<dbReference type="EMBL" id="JAHIBW010000015">
    <property type="protein sequence ID" value="KAG7303894.1"/>
    <property type="molecule type" value="Genomic_DNA"/>
</dbReference>
<keyword evidence="3" id="KW-0863">Zinc-finger</keyword>
<protein>
    <recommendedName>
        <fullName evidence="8">HTH CENPB-type domain-containing protein</fullName>
    </recommendedName>
</protein>
<dbReference type="Gene3D" id="1.10.10.60">
    <property type="entry name" value="Homeodomain-like"/>
    <property type="match status" value="1"/>
</dbReference>
<accession>A0ABQ7QAR7</accession>
<dbReference type="InterPro" id="IPR006600">
    <property type="entry name" value="HTH_CenpB_DNA-bd_dom"/>
</dbReference>
<keyword evidence="2" id="KW-0479">Metal-binding</keyword>
<dbReference type="InterPro" id="IPR011011">
    <property type="entry name" value="Znf_FYVE_PHD"/>
</dbReference>
<dbReference type="PROSITE" id="PS51253">
    <property type="entry name" value="HTH_CENPB"/>
    <property type="match status" value="1"/>
</dbReference>
<evidence type="ECO:0000256" key="3">
    <source>
        <dbReference type="ARBA" id="ARBA00022771"/>
    </source>
</evidence>
<proteinExistence type="predicted"/>
<dbReference type="Gene3D" id="3.30.40.10">
    <property type="entry name" value="Zinc/RING finger domain, C3HC4 (zinc finger)"/>
    <property type="match status" value="1"/>
</dbReference>
<feature type="region of interest" description="Disordered" evidence="7">
    <location>
        <begin position="532"/>
        <end position="564"/>
    </location>
</feature>
<dbReference type="Pfam" id="PF05225">
    <property type="entry name" value="HTH_psq"/>
    <property type="match status" value="1"/>
</dbReference>
<comment type="subcellular location">
    <subcellularLocation>
        <location evidence="1">Nucleus</location>
    </subcellularLocation>
</comment>
<dbReference type="InterPro" id="IPR007889">
    <property type="entry name" value="HTH_Psq"/>
</dbReference>
<feature type="compositionally biased region" description="Polar residues" evidence="7">
    <location>
        <begin position="445"/>
        <end position="469"/>
    </location>
</feature>
<dbReference type="SUPFAM" id="SSF57903">
    <property type="entry name" value="FYVE/PHD zinc finger"/>
    <property type="match status" value="1"/>
</dbReference>
<keyword evidence="11" id="KW-1185">Reference proteome</keyword>
<dbReference type="InterPro" id="IPR001965">
    <property type="entry name" value="Znf_PHD"/>
</dbReference>
<evidence type="ECO:0000313" key="11">
    <source>
        <dbReference type="Proteomes" id="UP000823941"/>
    </source>
</evidence>
<evidence type="ECO:0000256" key="4">
    <source>
        <dbReference type="ARBA" id="ARBA00022833"/>
    </source>
</evidence>
<dbReference type="InterPro" id="IPR013083">
    <property type="entry name" value="Znf_RING/FYVE/PHD"/>
</dbReference>
<dbReference type="PANTHER" id="PTHR19303:SF74">
    <property type="entry name" value="POGO TRANSPOSABLE ELEMENT WITH KRAB DOMAIN"/>
    <property type="match status" value="1"/>
</dbReference>
<evidence type="ECO:0000256" key="5">
    <source>
        <dbReference type="ARBA" id="ARBA00023125"/>
    </source>
</evidence>
<dbReference type="Pfam" id="PF03221">
    <property type="entry name" value="HTH_Tnp_Tc5"/>
    <property type="match status" value="1"/>
</dbReference>
<feature type="region of interest" description="Disordered" evidence="7">
    <location>
        <begin position="436"/>
        <end position="469"/>
    </location>
</feature>
<organism evidence="9 11">
    <name type="scientific">Plutella xylostella</name>
    <name type="common">Diamondback moth</name>
    <name type="synonym">Plutella maculipennis</name>
    <dbReference type="NCBI Taxonomy" id="51655"/>
    <lineage>
        <taxon>Eukaryota</taxon>
        <taxon>Metazoa</taxon>
        <taxon>Ecdysozoa</taxon>
        <taxon>Arthropoda</taxon>
        <taxon>Hexapoda</taxon>
        <taxon>Insecta</taxon>
        <taxon>Pterygota</taxon>
        <taxon>Neoptera</taxon>
        <taxon>Endopterygota</taxon>
        <taxon>Lepidoptera</taxon>
        <taxon>Glossata</taxon>
        <taxon>Ditrysia</taxon>
        <taxon>Yponomeutoidea</taxon>
        <taxon>Plutellidae</taxon>
        <taxon>Plutella</taxon>
    </lineage>
</organism>
<dbReference type="InterPro" id="IPR004875">
    <property type="entry name" value="DDE_SF_endonuclease_dom"/>
</dbReference>
<evidence type="ECO:0000313" key="10">
    <source>
        <dbReference type="EMBL" id="KAG7303894.1"/>
    </source>
</evidence>
<evidence type="ECO:0000256" key="1">
    <source>
        <dbReference type="ARBA" id="ARBA00004123"/>
    </source>
</evidence>
<evidence type="ECO:0000259" key="8">
    <source>
        <dbReference type="PROSITE" id="PS51253"/>
    </source>
</evidence>
<comment type="caution">
    <text evidence="9">The sequence shown here is derived from an EMBL/GenBank/DDBJ whole genome shotgun (WGS) entry which is preliminary data.</text>
</comment>
<dbReference type="SMART" id="SM00249">
    <property type="entry name" value="PHD"/>
    <property type="match status" value="1"/>
</dbReference>
<dbReference type="Proteomes" id="UP000823941">
    <property type="component" value="Chromosome 18"/>
</dbReference>
<keyword evidence="4" id="KW-0862">Zinc</keyword>
<keyword evidence="5" id="KW-0238">DNA-binding</keyword>
<feature type="domain" description="HTH CENPB-type" evidence="8">
    <location>
        <begin position="64"/>
        <end position="141"/>
    </location>
</feature>
<dbReference type="CDD" id="cd15517">
    <property type="entry name" value="PHD_TCF19_like"/>
    <property type="match status" value="1"/>
</dbReference>
<dbReference type="InterPro" id="IPR050863">
    <property type="entry name" value="CenT-Element_Derived"/>
</dbReference>
<dbReference type="InterPro" id="IPR009057">
    <property type="entry name" value="Homeodomain-like_sf"/>
</dbReference>
<dbReference type="SUPFAM" id="SSF46689">
    <property type="entry name" value="Homeodomain-like"/>
    <property type="match status" value="1"/>
</dbReference>
<dbReference type="Pfam" id="PF03184">
    <property type="entry name" value="DDE_1"/>
    <property type="match status" value="1"/>
</dbReference>
<name>A0ABQ7QAR7_PLUXY</name>
<keyword evidence="6" id="KW-0539">Nucleus</keyword>
<evidence type="ECO:0000256" key="2">
    <source>
        <dbReference type="ARBA" id="ARBA00022723"/>
    </source>
</evidence>
<reference evidence="9 11" key="1">
    <citation type="submission" date="2021-06" db="EMBL/GenBank/DDBJ databases">
        <title>A haploid diamondback moth (Plutella xylostella L.) genome assembly resolves 31 chromosomes and identifies a diamide resistance mutation.</title>
        <authorList>
            <person name="Ward C.M."/>
            <person name="Perry K.D."/>
            <person name="Baker G."/>
            <person name="Powis K."/>
            <person name="Heckel D.G."/>
            <person name="Baxter S.W."/>
        </authorList>
    </citation>
    <scope>NUCLEOTIDE SEQUENCE [LARGE SCALE GENOMIC DNA]</scope>
    <source>
        <strain evidence="9 11">LV</strain>
        <tissue evidence="9">Single pupa</tissue>
    </source>
</reference>
<evidence type="ECO:0000256" key="7">
    <source>
        <dbReference type="SAM" id="MobiDB-lite"/>
    </source>
</evidence>
<gene>
    <name evidence="10" type="ORF">JYU34_010800</name>
    <name evidence="9" type="ORF">JYU34_013822</name>
</gene>
<dbReference type="PANTHER" id="PTHR19303">
    <property type="entry name" value="TRANSPOSON"/>
    <property type="match status" value="1"/>
</dbReference>
<dbReference type="EMBL" id="JAHIBW010000018">
    <property type="protein sequence ID" value="KAG7302324.1"/>
    <property type="molecule type" value="Genomic_DNA"/>
</dbReference>